<dbReference type="InterPro" id="IPR015943">
    <property type="entry name" value="WD40/YVTN_repeat-like_dom_sf"/>
</dbReference>
<gene>
    <name evidence="5" type="ORF">BZG01_07665</name>
</gene>
<dbReference type="RefSeq" id="WP_101309231.1">
    <property type="nucleotide sequence ID" value="NZ_MVDE01000008.1"/>
</dbReference>
<feature type="signal peptide" evidence="3">
    <location>
        <begin position="1"/>
        <end position="20"/>
    </location>
</feature>
<dbReference type="AlphaFoldDB" id="A0A2N3IBG2"/>
<dbReference type="Gene3D" id="2.60.40.10">
    <property type="entry name" value="Immunoglobulins"/>
    <property type="match status" value="1"/>
</dbReference>
<protein>
    <recommendedName>
        <fullName evidence="4">HTH luxR-type domain-containing protein</fullName>
    </recommendedName>
</protein>
<evidence type="ECO:0000259" key="4">
    <source>
        <dbReference type="SMART" id="SM00421"/>
    </source>
</evidence>
<dbReference type="GO" id="GO:0000155">
    <property type="term" value="F:phosphorelay sensor kinase activity"/>
    <property type="evidence" value="ECO:0007669"/>
    <property type="project" value="TreeGrafter"/>
</dbReference>
<feature type="domain" description="HTH luxR-type" evidence="4">
    <location>
        <begin position="916"/>
        <end position="973"/>
    </location>
</feature>
<keyword evidence="6" id="KW-1185">Reference proteome</keyword>
<dbReference type="InterPro" id="IPR000792">
    <property type="entry name" value="Tscrpt_reg_LuxR_C"/>
</dbReference>
<dbReference type="InterPro" id="IPR016032">
    <property type="entry name" value="Sig_transdc_resp-reg_C-effctor"/>
</dbReference>
<evidence type="ECO:0000256" key="2">
    <source>
        <dbReference type="SAM" id="Phobius"/>
    </source>
</evidence>
<feature type="chain" id="PRO_5014671857" description="HTH luxR-type domain-containing protein" evidence="3">
    <location>
        <begin position="21"/>
        <end position="976"/>
    </location>
</feature>
<dbReference type="Gene3D" id="2.130.10.10">
    <property type="entry name" value="YVTN repeat-like/Quinoprotein amine dehydrogenase"/>
    <property type="match status" value="2"/>
</dbReference>
<comment type="caution">
    <text evidence="5">The sequence shown here is derived from an EMBL/GenBank/DDBJ whole genome shotgun (WGS) entry which is preliminary data.</text>
</comment>
<proteinExistence type="predicted"/>
<dbReference type="InterPro" id="IPR011041">
    <property type="entry name" value="Quinoprot_gluc/sorb_DH_b-prop"/>
</dbReference>
<dbReference type="EMBL" id="MVDE01000008">
    <property type="protein sequence ID" value="PKQ67593.1"/>
    <property type="molecule type" value="Genomic_DNA"/>
</dbReference>
<dbReference type="PANTHER" id="PTHR43547:SF2">
    <property type="entry name" value="HYBRID SIGNAL TRANSDUCTION HISTIDINE KINASE C"/>
    <property type="match status" value="1"/>
</dbReference>
<dbReference type="SUPFAM" id="SSF46894">
    <property type="entry name" value="C-terminal effector domain of the bipartite response regulators"/>
    <property type="match status" value="1"/>
</dbReference>
<dbReference type="Proteomes" id="UP000233618">
    <property type="component" value="Unassembled WGS sequence"/>
</dbReference>
<dbReference type="PANTHER" id="PTHR43547">
    <property type="entry name" value="TWO-COMPONENT HISTIDINE KINASE"/>
    <property type="match status" value="1"/>
</dbReference>
<dbReference type="SUPFAM" id="SSF50952">
    <property type="entry name" value="Soluble quinoprotein glucose dehydrogenase"/>
    <property type="match status" value="1"/>
</dbReference>
<reference evidence="5 6" key="1">
    <citation type="journal article" date="2017" name="Front. Microbiol.">
        <title>Labilibaculum manganireducens gen. nov., sp. nov. and Labilibaculum filiforme sp. nov., Novel Bacteroidetes Isolated from Subsurface Sediments of the Baltic Sea.</title>
        <authorList>
            <person name="Vandieken V."/>
            <person name="Marshall I.P."/>
            <person name="Niemann H."/>
            <person name="Engelen B."/>
            <person name="Cypionka H."/>
        </authorList>
    </citation>
    <scope>NUCLEOTIDE SEQUENCE [LARGE SCALE GENOMIC DNA]</scope>
    <source>
        <strain evidence="5 6">59.10-2M</strain>
    </source>
</reference>
<organism evidence="5 6">
    <name type="scientific">Labilibaculum manganireducens</name>
    <dbReference type="NCBI Taxonomy" id="1940525"/>
    <lineage>
        <taxon>Bacteria</taxon>
        <taxon>Pseudomonadati</taxon>
        <taxon>Bacteroidota</taxon>
        <taxon>Bacteroidia</taxon>
        <taxon>Marinilabiliales</taxon>
        <taxon>Marinifilaceae</taxon>
        <taxon>Labilibaculum</taxon>
    </lineage>
</organism>
<keyword evidence="1" id="KW-0597">Phosphoprotein</keyword>
<dbReference type="GO" id="GO:0003677">
    <property type="term" value="F:DNA binding"/>
    <property type="evidence" value="ECO:0007669"/>
    <property type="project" value="InterPro"/>
</dbReference>
<evidence type="ECO:0000256" key="3">
    <source>
        <dbReference type="SAM" id="SignalP"/>
    </source>
</evidence>
<evidence type="ECO:0000256" key="1">
    <source>
        <dbReference type="ARBA" id="ARBA00022553"/>
    </source>
</evidence>
<keyword evidence="2" id="KW-0812">Transmembrane</keyword>
<keyword evidence="2" id="KW-1133">Transmembrane helix</keyword>
<dbReference type="Pfam" id="PF07495">
    <property type="entry name" value="Y_Y_Y"/>
    <property type="match status" value="1"/>
</dbReference>
<keyword evidence="2" id="KW-0472">Membrane</keyword>
<name>A0A2N3IBG2_9BACT</name>
<dbReference type="InterPro" id="IPR011123">
    <property type="entry name" value="Y_Y_Y"/>
</dbReference>
<evidence type="ECO:0000313" key="6">
    <source>
        <dbReference type="Proteomes" id="UP000233618"/>
    </source>
</evidence>
<dbReference type="InterPro" id="IPR036388">
    <property type="entry name" value="WH-like_DNA-bd_sf"/>
</dbReference>
<sequence>MKRISIIFLLISISSFFAFSKVKNNGIPFIKNFPRSHYKGGTQNWDITQTPNGLLYFANNEGVLEFDGNNWRVIPMPNNSVVRSLAVDSSGQVFVGAYNEFGYLKPDNQGKLSYHSLVDLLPDNDRKFDEVWQIFPYKKGILFHSFQKIFYYRDGAISQIQNENEFHFGFLVHDQFFVREQRKGLCVLDGRSVDLVKGGKIFADKEIVSLLPLSNDLLLIATALDGLFLYDGTQITTWNNDLSQKFKTDQVYTGISLGNLKFAFGTVRNGVYIINKDGQIIQNINTEKGLQNNTVLSLFLDRKENLWVGLDNGIDYLEISSPLSIFPKEKDLGAGYASVYYDGYLYLGTNTGLFARKYDFSQSLRNGEEAFELVKNTSGQVWHLQVVDGELICGHNKGTFSIDKKVGKLISDIAGGWNYIYKKEIPNVMIGGTYTGLVLYEKSKQTNKKWKFVKRIKGFNESCREMVWNDDNSIWMCHGYKGVYRLFLNEGFDECAKCRFYGEEDGFQSNLGIDVHKLRDEIVFSTSNGFYKYVAESDRFEVHQSLNNIFDSEEPVNKLFEQKNGDVWFFQAENIGLLKSQVDNSYEILKKPFAPLKSSFIGAFENVTVVDKENVLFGNEDGFVHYDPTVVKKYNDAFQTIIREVRISGKTDSIIYYGTYSNAKSVQFDSDNENRVELPYKSNAIRFKYSAPQFSNPELIRYQCQLIGFDEIPSPWANNSQKEYTNLPEGEYVFEVVSENQYGVKSAKDTFHFTILPPWYRSHTAFAIYVLLVLCCIYAAVIIIRYRIKYLQNQLKKKQEEELRLKEQKFREEALITEREVVQLRNDKLRSEVEFKTRELAGSTMNIIHKNEVLSYSVGELKKALKKIKDPTALVQVRQLMKTIDAEFNSDQDWEQFEVHFDQVHEDFLKRLRLLHPQLTPKDLRICAYLRMNLSSKEIAPLMNISVRGVEISRYRLRKKFNIAREENLIDFILNV</sequence>
<dbReference type="InterPro" id="IPR013783">
    <property type="entry name" value="Ig-like_fold"/>
</dbReference>
<accession>A0A2N3IBG2</accession>
<keyword evidence="3" id="KW-0732">Signal</keyword>
<dbReference type="SMART" id="SM00421">
    <property type="entry name" value="HTH_LUXR"/>
    <property type="match status" value="1"/>
</dbReference>
<feature type="transmembrane region" description="Helical" evidence="2">
    <location>
        <begin position="766"/>
        <end position="788"/>
    </location>
</feature>
<dbReference type="GO" id="GO:0006355">
    <property type="term" value="P:regulation of DNA-templated transcription"/>
    <property type="evidence" value="ECO:0007669"/>
    <property type="project" value="InterPro"/>
</dbReference>
<dbReference type="Gene3D" id="1.10.10.10">
    <property type="entry name" value="Winged helix-like DNA-binding domain superfamily/Winged helix DNA-binding domain"/>
    <property type="match status" value="1"/>
</dbReference>
<evidence type="ECO:0000313" key="5">
    <source>
        <dbReference type="EMBL" id="PKQ67593.1"/>
    </source>
</evidence>